<dbReference type="Proteomes" id="UP000000249">
    <property type="component" value="Chromosome 1"/>
</dbReference>
<name>A0A0H3AMB6_VIBC3</name>
<dbReference type="InterPro" id="IPR021302">
    <property type="entry name" value="DUF2780_VcgC/VcgE"/>
</dbReference>
<sequence>MIMHYRFTALLISTLASTSALAFPDLKSLGSNDLAGLVGETLSQSKATQELLTQFTSQFPLSAQQAGGGVATLLAQAQNNLNADQKSELLQLIPNLNDLNGLIPNQNLSTILQRKEVNQAFNTLGLDASMVEQFVPVLMQYLTQQGASQDLLASLGKLWQ</sequence>
<dbReference type="KEGG" id="vcr:VC395_2682"/>
<dbReference type="Pfam" id="PF11075">
    <property type="entry name" value="DUF2780"/>
    <property type="match status" value="1"/>
</dbReference>
<dbReference type="KEGG" id="vco:VC0395_A2147"/>
<dbReference type="EMBL" id="CP000627">
    <property type="protein sequence ID" value="ABQ21936.1"/>
    <property type="molecule type" value="Genomic_DNA"/>
</dbReference>
<evidence type="ECO:0000313" key="3">
    <source>
        <dbReference type="Proteomes" id="UP000000249"/>
    </source>
</evidence>
<dbReference type="AlphaFoldDB" id="A0A0H3AMB6"/>
<evidence type="ECO:0000313" key="2">
    <source>
        <dbReference type="EMBL" id="ABQ21936.1"/>
    </source>
</evidence>
<organism evidence="2 3">
    <name type="scientific">Vibrio cholerae serotype O1 (strain ATCC 39541 / Classical Ogawa 395 / O395)</name>
    <dbReference type="NCBI Taxonomy" id="345073"/>
    <lineage>
        <taxon>Bacteria</taxon>
        <taxon>Pseudomonadati</taxon>
        <taxon>Pseudomonadota</taxon>
        <taxon>Gammaproteobacteria</taxon>
        <taxon>Vibrionales</taxon>
        <taxon>Vibrionaceae</taxon>
        <taxon>Vibrio</taxon>
    </lineage>
</organism>
<gene>
    <name evidence="2" type="ordered locus">VC0395_A2147</name>
</gene>
<dbReference type="OrthoDB" id="8546843at2"/>
<protein>
    <recommendedName>
        <fullName evidence="4">DUF2780 domain-containing protein</fullName>
    </recommendedName>
</protein>
<dbReference type="eggNOG" id="ENOG50331R8">
    <property type="taxonomic scope" value="Bacteria"/>
</dbReference>
<feature type="signal peptide" evidence="1">
    <location>
        <begin position="1"/>
        <end position="22"/>
    </location>
</feature>
<dbReference type="PATRIC" id="fig|345073.21.peg.2582"/>
<accession>A0A0H3AMB6</accession>
<evidence type="ECO:0008006" key="4">
    <source>
        <dbReference type="Google" id="ProtNLM"/>
    </source>
</evidence>
<feature type="chain" id="PRO_5030008243" description="DUF2780 domain-containing protein" evidence="1">
    <location>
        <begin position="23"/>
        <end position="160"/>
    </location>
</feature>
<reference evidence="2 3" key="1">
    <citation type="submission" date="2007-03" db="EMBL/GenBank/DDBJ databases">
        <authorList>
            <person name="Heidelberg J."/>
        </authorList>
    </citation>
    <scope>NUCLEOTIDE SEQUENCE [LARGE SCALE GENOMIC DNA]</scope>
    <source>
        <strain evidence="3">ATCC 39541 / Classical Ogawa 395 / O395</strain>
    </source>
</reference>
<keyword evidence="1" id="KW-0732">Signal</keyword>
<proteinExistence type="predicted"/>
<evidence type="ECO:0000256" key="1">
    <source>
        <dbReference type="SAM" id="SignalP"/>
    </source>
</evidence>